<dbReference type="SUPFAM" id="SSF50249">
    <property type="entry name" value="Nucleic acid-binding proteins"/>
    <property type="match status" value="1"/>
</dbReference>
<evidence type="ECO:0000259" key="2">
    <source>
        <dbReference type="PROSITE" id="PS51857"/>
    </source>
</evidence>
<gene>
    <name evidence="3" type="ORF">FE374_02840</name>
</gene>
<comment type="subcellular location">
    <subcellularLocation>
        <location evidence="1">Cytoplasm</location>
    </subcellularLocation>
</comment>
<name>A0A5B8BZR6_9MICO</name>
<protein>
    <submittedName>
        <fullName evidence="3">Cold shock domain-containing protein</fullName>
    </submittedName>
</protein>
<dbReference type="Proteomes" id="UP000314616">
    <property type="component" value="Chromosome"/>
</dbReference>
<dbReference type="InterPro" id="IPR011129">
    <property type="entry name" value="CSD"/>
</dbReference>
<dbReference type="SMART" id="SM00357">
    <property type="entry name" value="CSP"/>
    <property type="match status" value="1"/>
</dbReference>
<dbReference type="InterPro" id="IPR002059">
    <property type="entry name" value="CSP_DNA-bd"/>
</dbReference>
<evidence type="ECO:0000313" key="3">
    <source>
        <dbReference type="EMBL" id="QDC23708.1"/>
    </source>
</evidence>
<dbReference type="AlphaFoldDB" id="A0A5B8BZR6"/>
<dbReference type="EMBL" id="CP040915">
    <property type="protein sequence ID" value="QDC23708.1"/>
    <property type="molecule type" value="Genomic_DNA"/>
</dbReference>
<dbReference type="CDD" id="cd04458">
    <property type="entry name" value="CSP_CDS"/>
    <property type="match status" value="1"/>
</dbReference>
<dbReference type="InterPro" id="IPR050181">
    <property type="entry name" value="Cold_shock_domain"/>
</dbReference>
<dbReference type="GO" id="GO:0005737">
    <property type="term" value="C:cytoplasm"/>
    <property type="evidence" value="ECO:0007669"/>
    <property type="project" value="UniProtKB-SubCell"/>
</dbReference>
<dbReference type="OrthoDB" id="7477356at2"/>
<proteinExistence type="predicted"/>
<accession>A0A5B8BZR6</accession>
<dbReference type="InterPro" id="IPR012340">
    <property type="entry name" value="NA-bd_OB-fold"/>
</dbReference>
<dbReference type="GO" id="GO:0003676">
    <property type="term" value="F:nucleic acid binding"/>
    <property type="evidence" value="ECO:0007669"/>
    <property type="project" value="InterPro"/>
</dbReference>
<reference evidence="3 4" key="1">
    <citation type="submission" date="2019-05" db="EMBL/GenBank/DDBJ databases">
        <title>Georgenia *** sp. nov., and Georgenia *** sp. nov., isolated from the intestinal contents of plateau pika (Ochotona curzoniae) in the Qinghai-Tibet plateau of China.</title>
        <authorList>
            <person name="Tian Z."/>
        </authorList>
    </citation>
    <scope>NUCLEOTIDE SEQUENCE [LARGE SCALE GENOMIC DNA]</scope>
    <source>
        <strain evidence="3 4">Z443</strain>
    </source>
</reference>
<dbReference type="PRINTS" id="PR00050">
    <property type="entry name" value="COLDSHOCK"/>
</dbReference>
<dbReference type="KEGG" id="gyu:FE374_02840"/>
<dbReference type="PROSITE" id="PS51857">
    <property type="entry name" value="CSD_2"/>
    <property type="match status" value="1"/>
</dbReference>
<dbReference type="InterPro" id="IPR019844">
    <property type="entry name" value="CSD_CS"/>
</dbReference>
<feature type="domain" description="CSD" evidence="2">
    <location>
        <begin position="1"/>
        <end position="63"/>
    </location>
</feature>
<evidence type="ECO:0000313" key="4">
    <source>
        <dbReference type="Proteomes" id="UP000314616"/>
    </source>
</evidence>
<evidence type="ECO:0000256" key="1">
    <source>
        <dbReference type="RuleBase" id="RU000408"/>
    </source>
</evidence>
<sequence length="124" mass="13319">MPTGKVKWYDAAKGFGFIAADDGGEVFLHASAMPTGTAPKPGAKVDFGVAEGRRGPQALSVTVLEEPPSVVRAHRKPAEDMVPIVEDLIKALDRTSNSLHRGHYPDNSKQIAQLLRAVADQFDL</sequence>
<dbReference type="PANTHER" id="PTHR11544">
    <property type="entry name" value="COLD SHOCK DOMAIN CONTAINING PROTEINS"/>
    <property type="match status" value="1"/>
</dbReference>
<dbReference type="RefSeq" id="WP_139927150.1">
    <property type="nucleotide sequence ID" value="NZ_CP040915.1"/>
</dbReference>
<organism evidence="3 4">
    <name type="scientific">Georgenia yuyongxinii</name>
    <dbReference type="NCBI Taxonomy" id="2589797"/>
    <lineage>
        <taxon>Bacteria</taxon>
        <taxon>Bacillati</taxon>
        <taxon>Actinomycetota</taxon>
        <taxon>Actinomycetes</taxon>
        <taxon>Micrococcales</taxon>
        <taxon>Bogoriellaceae</taxon>
        <taxon>Georgenia</taxon>
    </lineage>
</organism>
<dbReference type="Gene3D" id="2.40.50.140">
    <property type="entry name" value="Nucleic acid-binding proteins"/>
    <property type="match status" value="1"/>
</dbReference>
<dbReference type="PROSITE" id="PS00352">
    <property type="entry name" value="CSD_1"/>
    <property type="match status" value="1"/>
</dbReference>
<dbReference type="Pfam" id="PF00313">
    <property type="entry name" value="CSD"/>
    <property type="match status" value="1"/>
</dbReference>